<protein>
    <submittedName>
        <fullName evidence="2">Plasmid stabilization protein</fullName>
    </submittedName>
</protein>
<organism evidence="2 3">
    <name type="scientific">Roseomonas genomospecies 6</name>
    <dbReference type="NCBI Taxonomy" id="214106"/>
    <lineage>
        <taxon>Bacteria</taxon>
        <taxon>Pseudomonadati</taxon>
        <taxon>Pseudomonadota</taxon>
        <taxon>Alphaproteobacteria</taxon>
        <taxon>Acetobacterales</taxon>
        <taxon>Roseomonadaceae</taxon>
        <taxon>Roseomonas</taxon>
    </lineage>
</organism>
<evidence type="ECO:0000313" key="3">
    <source>
        <dbReference type="Proteomes" id="UP000480854"/>
    </source>
</evidence>
<proteinExistence type="predicted"/>
<dbReference type="SUPFAM" id="SSF47598">
    <property type="entry name" value="Ribbon-helix-helix"/>
    <property type="match status" value="1"/>
</dbReference>
<sequence>MGMITVRDIDDTVLKALTDRASAAGRSLEEEVRETLARSVRGSHEDFWERADRLRASFGGRVVSDSGVMSAEMREERSQRIGEP</sequence>
<comment type="caution">
    <text evidence="2">The sequence shown here is derived from an EMBL/GenBank/DDBJ whole genome shotgun (WGS) entry which is preliminary data.</text>
</comment>
<evidence type="ECO:0000313" key="2">
    <source>
        <dbReference type="EMBL" id="KAA0683037.1"/>
    </source>
</evidence>
<dbReference type="Gene3D" id="1.10.1220.10">
    <property type="entry name" value="Met repressor-like"/>
    <property type="match status" value="1"/>
</dbReference>
<keyword evidence="3" id="KW-1185">Reference proteome</keyword>
<dbReference type="AlphaFoldDB" id="A0A9W7TZP3"/>
<accession>A0A9W7TZP3</accession>
<dbReference type="InterPro" id="IPR013321">
    <property type="entry name" value="Arc_rbn_hlx_hlx"/>
</dbReference>
<dbReference type="Pfam" id="PF22513">
    <property type="entry name" value="FitA-like_RHH"/>
    <property type="match status" value="1"/>
</dbReference>
<reference evidence="2 3" key="1">
    <citation type="submission" date="2018-07" db="EMBL/GenBank/DDBJ databases">
        <title>Genome sequence of Azospirillum sp. ATCC 49961.</title>
        <authorList>
            <person name="Sant'Anna F.H."/>
            <person name="Baldani J.I."/>
            <person name="Zilli J.E."/>
            <person name="Reis V.M."/>
            <person name="Hartmann A."/>
            <person name="Cruz L."/>
            <person name="de Souza E.M."/>
            <person name="de Oliveira Pedrosa F."/>
            <person name="Passaglia L.M.P."/>
        </authorList>
    </citation>
    <scope>NUCLEOTIDE SEQUENCE [LARGE SCALE GENOMIC DNA]</scope>
    <source>
        <strain evidence="2 3">ATCC 49961</strain>
    </source>
</reference>
<dbReference type="Proteomes" id="UP000480854">
    <property type="component" value="Unassembled WGS sequence"/>
</dbReference>
<dbReference type="EMBL" id="QOKW01000003">
    <property type="protein sequence ID" value="KAA0683037.1"/>
    <property type="molecule type" value="Genomic_DNA"/>
</dbReference>
<feature type="domain" description="Antitoxin FitA-like ribbon-helix-helix" evidence="1">
    <location>
        <begin position="4"/>
        <end position="40"/>
    </location>
</feature>
<dbReference type="InterPro" id="IPR053853">
    <property type="entry name" value="FitA-like_RHH"/>
</dbReference>
<dbReference type="OrthoDB" id="2389872at2"/>
<gene>
    <name evidence="2" type="ORF">DS843_06440</name>
</gene>
<dbReference type="GO" id="GO:0006355">
    <property type="term" value="P:regulation of DNA-templated transcription"/>
    <property type="evidence" value="ECO:0007669"/>
    <property type="project" value="InterPro"/>
</dbReference>
<dbReference type="InterPro" id="IPR010985">
    <property type="entry name" value="Ribbon_hlx_hlx"/>
</dbReference>
<evidence type="ECO:0000259" key="1">
    <source>
        <dbReference type="Pfam" id="PF22513"/>
    </source>
</evidence>
<name>A0A9W7TZP3_9PROT</name>
<dbReference type="RefSeq" id="WP_149468049.1">
    <property type="nucleotide sequence ID" value="NZ_QOKW01000003.1"/>
</dbReference>